<evidence type="ECO:0000313" key="1">
    <source>
        <dbReference type="EMBL" id="ACR14482.1"/>
    </source>
</evidence>
<dbReference type="EMBL" id="CP001614">
    <property type="protein sequence ID" value="ACR14482.1"/>
    <property type="molecule type" value="Genomic_DNA"/>
</dbReference>
<accession>C5BL14</accession>
<dbReference type="STRING" id="377629.TERTU_2449"/>
<dbReference type="eggNOG" id="ENOG5032E51">
    <property type="taxonomic scope" value="Bacteria"/>
</dbReference>
<keyword evidence="2" id="KW-1185">Reference proteome</keyword>
<organism evidence="1 2">
    <name type="scientific">Teredinibacter turnerae (strain ATCC 39867 / T7901)</name>
    <dbReference type="NCBI Taxonomy" id="377629"/>
    <lineage>
        <taxon>Bacteria</taxon>
        <taxon>Pseudomonadati</taxon>
        <taxon>Pseudomonadota</taxon>
        <taxon>Gammaproteobacteria</taxon>
        <taxon>Cellvibrionales</taxon>
        <taxon>Cellvibrionaceae</taxon>
        <taxon>Teredinibacter</taxon>
    </lineage>
</organism>
<dbReference type="RefSeq" id="WP_015820596.1">
    <property type="nucleotide sequence ID" value="NC_012997.1"/>
</dbReference>
<dbReference type="GeneID" id="93856364"/>
<name>C5BL14_TERTT</name>
<sequence length="41" mass="4808">MHDYVEDLLGESESMELDDYYSDAMEADIHEEDELDECACF</sequence>
<dbReference type="Proteomes" id="UP000009080">
    <property type="component" value="Chromosome"/>
</dbReference>
<dbReference type="KEGG" id="ttu:TERTU_2449"/>
<dbReference type="AlphaFoldDB" id="C5BL14"/>
<gene>
    <name evidence="1" type="ordered locus">TERTU_2449</name>
</gene>
<proteinExistence type="predicted"/>
<dbReference type="HOGENOM" id="CLU_3277888_0_0_6"/>
<evidence type="ECO:0000313" key="2">
    <source>
        <dbReference type="Proteomes" id="UP000009080"/>
    </source>
</evidence>
<protein>
    <submittedName>
        <fullName evidence="1">Uncharacterized protein</fullName>
    </submittedName>
</protein>
<reference evidence="1 2" key="1">
    <citation type="journal article" date="2009" name="PLoS ONE">
        <title>The complete genome of Teredinibacter turnerae T7901: an intracellular endosymbiont of marine wood-boring bivalves (shipworms).</title>
        <authorList>
            <person name="Yang J.C."/>
            <person name="Madupu R."/>
            <person name="Durkin A.S."/>
            <person name="Ekborg N.A."/>
            <person name="Pedamallu C.S."/>
            <person name="Hostetler J.B."/>
            <person name="Radune D."/>
            <person name="Toms B.S."/>
            <person name="Henrissat B."/>
            <person name="Coutinho P.M."/>
            <person name="Schwarz S."/>
            <person name="Field L."/>
            <person name="Trindade-Silva A.E."/>
            <person name="Soares C.A.G."/>
            <person name="Elshahawi S."/>
            <person name="Hanora A."/>
            <person name="Schmidt E.W."/>
            <person name="Haygood M.G."/>
            <person name="Posfai J."/>
            <person name="Benner J."/>
            <person name="Madinger C."/>
            <person name="Nove J."/>
            <person name="Anton B."/>
            <person name="Chaudhary K."/>
            <person name="Foster J."/>
            <person name="Holman A."/>
            <person name="Kumar S."/>
            <person name="Lessard P.A."/>
            <person name="Luyten Y.A."/>
            <person name="Slatko B."/>
            <person name="Wood N."/>
            <person name="Wu B."/>
            <person name="Teplitski M."/>
            <person name="Mougous J.D."/>
            <person name="Ward N."/>
            <person name="Eisen J.A."/>
            <person name="Badger J.H."/>
            <person name="Distel D.L."/>
        </authorList>
    </citation>
    <scope>NUCLEOTIDE SEQUENCE [LARGE SCALE GENOMIC DNA]</scope>
    <source>
        <strain evidence="2">ATCC 39867 / T7901</strain>
    </source>
</reference>